<dbReference type="InterPro" id="IPR013762">
    <property type="entry name" value="Integrase-like_cat_sf"/>
</dbReference>
<gene>
    <name evidence="4" type="ORF">SAMN05421643_10337</name>
</gene>
<keyword evidence="2" id="KW-0233">DNA recombination</keyword>
<dbReference type="Pfam" id="PF00589">
    <property type="entry name" value="Phage_integrase"/>
    <property type="match status" value="1"/>
</dbReference>
<dbReference type="InterPro" id="IPR002104">
    <property type="entry name" value="Integrase_catalytic"/>
</dbReference>
<dbReference type="Gene3D" id="1.10.443.10">
    <property type="entry name" value="Intergrase catalytic core"/>
    <property type="match status" value="1"/>
</dbReference>
<evidence type="ECO:0000313" key="5">
    <source>
        <dbReference type="Proteomes" id="UP000199035"/>
    </source>
</evidence>
<evidence type="ECO:0000256" key="1">
    <source>
        <dbReference type="ARBA" id="ARBA00022908"/>
    </source>
</evidence>
<dbReference type="InterPro" id="IPR011010">
    <property type="entry name" value="DNA_brk_join_enz"/>
</dbReference>
<evidence type="ECO:0000256" key="2">
    <source>
        <dbReference type="ARBA" id="ARBA00023172"/>
    </source>
</evidence>
<dbReference type="InterPro" id="IPR050090">
    <property type="entry name" value="Tyrosine_recombinase_XerCD"/>
</dbReference>
<dbReference type="PANTHER" id="PTHR30349:SF64">
    <property type="entry name" value="PROPHAGE INTEGRASE INTD-RELATED"/>
    <property type="match status" value="1"/>
</dbReference>
<dbReference type="Proteomes" id="UP000199035">
    <property type="component" value="Unassembled WGS sequence"/>
</dbReference>
<protein>
    <submittedName>
        <fullName evidence="4">Phage integrase family protein</fullName>
    </submittedName>
</protein>
<sequence>MGTVTSRELANGTIKYRAEIRINRKGLPSYKESKTFASKKIAKNWLIKREAEIEHNPEILLNKGMVTVDYTLHQAIDKYLEEVEGVYCRSKVIALKRLRRFPISKCKIQSITSENLSNHVKLRRNGSEELGYKPNKPSAIQTEMLNIRSVLVHASVMWNVPVDLNTFDRVAAQMRKTRQLALGVSRDRLPTSKELLKLTKYFVEKWNRRTKGNTYPMHLIMWFAIFSCRRESEICRLQLSDYDTFNQSWLVKDLKNPRGSKGNNKEFNVLDSCKSIIDIAKKPEYRNRMLELNYSDQLLFPVNVNTLAKEFREACKFLGIENLRFHDLRHEACTRLAEQGFTIPQLQQVSLHESWKCLQIYVSAKKRKDVLQIDDVLHLIGEM</sequence>
<dbReference type="SUPFAM" id="SSF56349">
    <property type="entry name" value="DNA breaking-rejoining enzymes"/>
    <property type="match status" value="1"/>
</dbReference>
<organism evidence="4 5">
    <name type="scientific">Acinetobacter kyonggiensis</name>
    <dbReference type="NCBI Taxonomy" id="595670"/>
    <lineage>
        <taxon>Bacteria</taxon>
        <taxon>Pseudomonadati</taxon>
        <taxon>Pseudomonadota</taxon>
        <taxon>Gammaproteobacteria</taxon>
        <taxon>Moraxellales</taxon>
        <taxon>Moraxellaceae</taxon>
        <taxon>Acinetobacter</taxon>
    </lineage>
</organism>
<dbReference type="GO" id="GO:0015074">
    <property type="term" value="P:DNA integration"/>
    <property type="evidence" value="ECO:0007669"/>
    <property type="project" value="UniProtKB-KW"/>
</dbReference>
<keyword evidence="5" id="KW-1185">Reference proteome</keyword>
<reference evidence="5" key="1">
    <citation type="submission" date="2016-10" db="EMBL/GenBank/DDBJ databases">
        <authorList>
            <person name="Varghese N."/>
            <person name="Submissions S."/>
        </authorList>
    </citation>
    <scope>NUCLEOTIDE SEQUENCE [LARGE SCALE GENOMIC DNA]</scope>
    <source>
        <strain evidence="5">ANC 5109</strain>
    </source>
</reference>
<feature type="domain" description="Tyr recombinase" evidence="3">
    <location>
        <begin position="184"/>
        <end position="375"/>
    </location>
</feature>
<proteinExistence type="predicted"/>
<dbReference type="GO" id="GO:0003677">
    <property type="term" value="F:DNA binding"/>
    <property type="evidence" value="ECO:0007669"/>
    <property type="project" value="InterPro"/>
</dbReference>
<evidence type="ECO:0000259" key="3">
    <source>
        <dbReference type="PROSITE" id="PS51898"/>
    </source>
</evidence>
<dbReference type="EMBL" id="FNPK01000003">
    <property type="protein sequence ID" value="SDY06272.1"/>
    <property type="molecule type" value="Genomic_DNA"/>
</dbReference>
<evidence type="ECO:0000313" key="4">
    <source>
        <dbReference type="EMBL" id="SDY06272.1"/>
    </source>
</evidence>
<dbReference type="RefSeq" id="WP_092687673.1">
    <property type="nucleotide sequence ID" value="NZ_FNPK01000003.1"/>
</dbReference>
<name>A0A1H3GSF3_9GAMM</name>
<dbReference type="PANTHER" id="PTHR30349">
    <property type="entry name" value="PHAGE INTEGRASE-RELATED"/>
    <property type="match status" value="1"/>
</dbReference>
<dbReference type="PROSITE" id="PS51898">
    <property type="entry name" value="TYR_RECOMBINASE"/>
    <property type="match status" value="1"/>
</dbReference>
<dbReference type="GO" id="GO:0006310">
    <property type="term" value="P:DNA recombination"/>
    <property type="evidence" value="ECO:0007669"/>
    <property type="project" value="UniProtKB-KW"/>
</dbReference>
<accession>A0A1H3GSF3</accession>
<keyword evidence="1" id="KW-0229">DNA integration</keyword>
<dbReference type="AlphaFoldDB" id="A0A1H3GSF3"/>